<evidence type="ECO:0000313" key="2">
    <source>
        <dbReference type="EMBL" id="BAV64068.1"/>
    </source>
</evidence>
<keyword evidence="3" id="KW-1185">Reference proteome</keyword>
<dbReference type="AlphaFoldDB" id="A0A1E1F0J9"/>
<sequence>MTTRLLAGRGRWIAWSAAAAAACATPAFAQSGANGHRTDVTPYLGIDQVVLAPLKGGDGDVLTYTAVTAGVTAQFQSRRVEAVADAQYSHLFSWSGDTADQDIISGIVSGRINIARGLAFDAGALGARARSDGYSGASSFGGGYSSQVYAAYAGPTYADKLGIFDVTAAYRLGYARVEDNSRYELPGGQGGRSFDDSWSHLLTGSVGVAPGVVLPVGLVASGGYSREDARQLDQRFEDKWGRLDAMLPVSPTLAVVGGVGYENIRISQRSPLLDQGGVPVISHGRFVTDKSSPRALLYDFDGMMWDVGVLWRPSHRTSLEARAGRRYGSMTYQGSFTWQGRDSSFAVIVFDGIDSFGRMITSDVAGLGRNNLNVMRNPFTGDLTGCAFSPTGGGQCFNDALAGITDVNFRYRGVAMQYARQRGPWNFGVGAGYSQRKFITPSGDIVYIRGAKDENWYADASLGYALSERDSIGAGAYVNYFNASGGRSDVLNMGAFTGYYRTISRRLTASAALGVDGAKGDDLETVITAMGQLGLRYSF</sequence>
<name>A0A1E1F0J9_9SPHN</name>
<protein>
    <recommendedName>
        <fullName evidence="4">Glycine-rich cell wall structural protein</fullName>
    </recommendedName>
</protein>
<proteinExistence type="predicted"/>
<dbReference type="Proteomes" id="UP000218272">
    <property type="component" value="Chromosome SCLO_1"/>
</dbReference>
<feature type="signal peptide" evidence="1">
    <location>
        <begin position="1"/>
        <end position="29"/>
    </location>
</feature>
<gene>
    <name evidence="2" type="ORF">SCLO_1010280</name>
</gene>
<organism evidence="2 3">
    <name type="scientific">Sphingobium cloacae</name>
    <dbReference type="NCBI Taxonomy" id="120107"/>
    <lineage>
        <taxon>Bacteria</taxon>
        <taxon>Pseudomonadati</taxon>
        <taxon>Pseudomonadota</taxon>
        <taxon>Alphaproteobacteria</taxon>
        <taxon>Sphingomonadales</taxon>
        <taxon>Sphingomonadaceae</taxon>
        <taxon>Sphingobium</taxon>
    </lineage>
</organism>
<evidence type="ECO:0008006" key="4">
    <source>
        <dbReference type="Google" id="ProtNLM"/>
    </source>
</evidence>
<dbReference type="OrthoDB" id="7416805at2"/>
<evidence type="ECO:0000313" key="3">
    <source>
        <dbReference type="Proteomes" id="UP000218272"/>
    </source>
</evidence>
<feature type="chain" id="PRO_5009112483" description="Glycine-rich cell wall structural protein" evidence="1">
    <location>
        <begin position="30"/>
        <end position="539"/>
    </location>
</feature>
<keyword evidence="1" id="KW-0732">Signal</keyword>
<dbReference type="EMBL" id="AP017655">
    <property type="protein sequence ID" value="BAV64068.1"/>
    <property type="molecule type" value="Genomic_DNA"/>
</dbReference>
<dbReference type="RefSeq" id="WP_066520765.1">
    <property type="nucleotide sequence ID" value="NZ_AP017655.1"/>
</dbReference>
<reference evidence="2 3" key="1">
    <citation type="submission" date="2016-10" db="EMBL/GenBank/DDBJ databases">
        <title>Complete Genome Sequence of the Nonylphenol-Degrading Bacterium Sphingobium cloacae JCM 10874T.</title>
        <authorList>
            <person name="Ootsuka M."/>
            <person name="Nishizawa T."/>
            <person name="Ohta H."/>
        </authorList>
    </citation>
    <scope>NUCLEOTIDE SEQUENCE [LARGE SCALE GENOMIC DNA]</scope>
    <source>
        <strain evidence="2 3">JCM 10874</strain>
    </source>
</reference>
<dbReference type="KEGG" id="sclo:SCLO_1010280"/>
<accession>A0A1E1F0J9</accession>
<evidence type="ECO:0000256" key="1">
    <source>
        <dbReference type="SAM" id="SignalP"/>
    </source>
</evidence>
<dbReference type="PROSITE" id="PS51257">
    <property type="entry name" value="PROKAR_LIPOPROTEIN"/>
    <property type="match status" value="1"/>
</dbReference>